<feature type="compositionally biased region" description="Polar residues" evidence="1">
    <location>
        <begin position="440"/>
        <end position="465"/>
    </location>
</feature>
<dbReference type="EMBL" id="JABWDY010030284">
    <property type="protein sequence ID" value="KAF5185747.1"/>
    <property type="molecule type" value="Genomic_DNA"/>
</dbReference>
<evidence type="ECO:0000256" key="1">
    <source>
        <dbReference type="SAM" id="MobiDB-lite"/>
    </source>
</evidence>
<dbReference type="PANTHER" id="PTHR33318:SF4">
    <property type="entry name" value="OS04G0511700 PROTEIN"/>
    <property type="match status" value="1"/>
</dbReference>
<protein>
    <submittedName>
        <fullName evidence="2">Eisosome protein</fullName>
    </submittedName>
</protein>
<dbReference type="InterPro" id="IPR039300">
    <property type="entry name" value="JASON"/>
</dbReference>
<feature type="region of interest" description="Disordered" evidence="1">
    <location>
        <begin position="15"/>
        <end position="34"/>
    </location>
</feature>
<accession>A0A7J6VLX8</accession>
<comment type="caution">
    <text evidence="2">The sequence shown here is derived from an EMBL/GenBank/DDBJ whole genome shotgun (WGS) entry which is preliminary data.</text>
</comment>
<name>A0A7J6VLX8_THATH</name>
<dbReference type="GO" id="GO:0007142">
    <property type="term" value="P:male meiosis II"/>
    <property type="evidence" value="ECO:0007669"/>
    <property type="project" value="InterPro"/>
</dbReference>
<feature type="compositionally biased region" description="Polar residues" evidence="1">
    <location>
        <begin position="179"/>
        <end position="193"/>
    </location>
</feature>
<feature type="compositionally biased region" description="Basic and acidic residues" evidence="1">
    <location>
        <begin position="311"/>
        <end position="322"/>
    </location>
</feature>
<feature type="compositionally biased region" description="Acidic residues" evidence="1">
    <location>
        <begin position="194"/>
        <end position="227"/>
    </location>
</feature>
<sequence>MGCFLACFGSKKDKERRRRKNRAKRVLPKDQRNGVNVPLQLNIQRNGHEEPLQPTISLNKDQKNDYEEHLQPTTSLNKDQENICDVPCHPTISLNKDTTEECITPITETRYELEEQLSLSVRKKVTFDLNVKTYEGVSTQDTKDYTSDTEKESKDKEERGIKQSRSDSLSEDDSSLTSMGSFPSNHRYQNCSNSDDEYGAESEESDLDDDDDEDDEFDDYCDDDDDDHQQIVHEESSESFFSLPSALQRHGSETPLAEKEVNSPLPREPKVSKVDENIRGRSEYLHSVLNPVENLTQWKALKMRPKLPVKQRKENTAIEHELQMPFSSEPSFRFSPFSSNSKRDHSGSPKEDIAVDTSLSNWLGSSETTPSTKSSNLSFGFESAEGSKSLRSGSPRSHEDRPILGALTVEELRQFSATSSPRKSPSRSPDEMPILGTVGSYWSHTGQTVDSSSGSSFKGIPNTTSKYREDKRVNWHSTPFETRLERALNRGDAEA</sequence>
<feature type="compositionally biased region" description="Basic residues" evidence="1">
    <location>
        <begin position="15"/>
        <end position="26"/>
    </location>
</feature>
<evidence type="ECO:0000313" key="3">
    <source>
        <dbReference type="Proteomes" id="UP000554482"/>
    </source>
</evidence>
<feature type="region of interest" description="Disordered" evidence="1">
    <location>
        <begin position="304"/>
        <end position="471"/>
    </location>
</feature>
<organism evidence="2 3">
    <name type="scientific">Thalictrum thalictroides</name>
    <name type="common">Rue-anemone</name>
    <name type="synonym">Anemone thalictroides</name>
    <dbReference type="NCBI Taxonomy" id="46969"/>
    <lineage>
        <taxon>Eukaryota</taxon>
        <taxon>Viridiplantae</taxon>
        <taxon>Streptophyta</taxon>
        <taxon>Embryophyta</taxon>
        <taxon>Tracheophyta</taxon>
        <taxon>Spermatophyta</taxon>
        <taxon>Magnoliopsida</taxon>
        <taxon>Ranunculales</taxon>
        <taxon>Ranunculaceae</taxon>
        <taxon>Thalictroideae</taxon>
        <taxon>Thalictrum</taxon>
    </lineage>
</organism>
<feature type="region of interest" description="Disordered" evidence="1">
    <location>
        <begin position="138"/>
        <end position="277"/>
    </location>
</feature>
<proteinExistence type="predicted"/>
<evidence type="ECO:0000313" key="2">
    <source>
        <dbReference type="EMBL" id="KAF5185747.1"/>
    </source>
</evidence>
<dbReference type="PANTHER" id="PTHR33318">
    <property type="entry name" value="ASPARTYL/GLUTAMYL-TRNA(ASN/GLN) AMIDOTRANSFERASE SUBUNIT"/>
    <property type="match status" value="1"/>
</dbReference>
<reference evidence="2 3" key="1">
    <citation type="submission" date="2020-06" db="EMBL/GenBank/DDBJ databases">
        <title>Transcriptomic and genomic resources for Thalictrum thalictroides and T. hernandezii: Facilitating candidate gene discovery in an emerging model plant lineage.</title>
        <authorList>
            <person name="Arias T."/>
            <person name="Riano-Pachon D.M."/>
            <person name="Di Stilio V.S."/>
        </authorList>
    </citation>
    <scope>NUCLEOTIDE SEQUENCE [LARGE SCALE GENOMIC DNA]</scope>
    <source>
        <strain evidence="3">cv. WT478/WT964</strain>
        <tissue evidence="2">Leaves</tissue>
    </source>
</reference>
<feature type="compositionally biased region" description="Basic and acidic residues" evidence="1">
    <location>
        <begin position="341"/>
        <end position="353"/>
    </location>
</feature>
<feature type="compositionally biased region" description="Basic and acidic residues" evidence="1">
    <location>
        <begin position="141"/>
        <end position="165"/>
    </location>
</feature>
<feature type="compositionally biased region" description="Polar residues" evidence="1">
    <location>
        <begin position="357"/>
        <end position="378"/>
    </location>
</feature>
<feature type="compositionally biased region" description="Low complexity" evidence="1">
    <location>
        <begin position="325"/>
        <end position="340"/>
    </location>
</feature>
<keyword evidence="3" id="KW-1185">Reference proteome</keyword>
<dbReference type="OrthoDB" id="1925835at2759"/>
<dbReference type="Proteomes" id="UP000554482">
    <property type="component" value="Unassembled WGS sequence"/>
</dbReference>
<gene>
    <name evidence="2" type="ORF">FRX31_024665</name>
</gene>
<feature type="compositionally biased region" description="Basic and acidic residues" evidence="1">
    <location>
        <begin position="250"/>
        <end position="277"/>
    </location>
</feature>
<dbReference type="AlphaFoldDB" id="A0A7J6VLX8"/>